<dbReference type="STRING" id="9305.ENSSHAP00000017030"/>
<dbReference type="GO" id="GO:0005813">
    <property type="term" value="C:centrosome"/>
    <property type="evidence" value="ECO:0007669"/>
    <property type="project" value="TreeGrafter"/>
</dbReference>
<evidence type="ECO:0000259" key="2">
    <source>
        <dbReference type="Pfam" id="PF12443"/>
    </source>
</evidence>
<evidence type="ECO:0000313" key="3">
    <source>
        <dbReference type="Ensembl" id="ENSSHAP00000017030.2"/>
    </source>
</evidence>
<reference evidence="3" key="3">
    <citation type="submission" date="2025-09" db="UniProtKB">
        <authorList>
            <consortium name="Ensembl"/>
        </authorList>
    </citation>
    <scope>IDENTIFICATION</scope>
</reference>
<dbReference type="InParanoid" id="G3WNM5"/>
<feature type="compositionally biased region" description="Polar residues" evidence="1">
    <location>
        <begin position="128"/>
        <end position="148"/>
    </location>
</feature>
<dbReference type="GO" id="GO:0060234">
    <property type="term" value="P:neuroblast delamination"/>
    <property type="evidence" value="ECO:0007669"/>
    <property type="project" value="TreeGrafter"/>
</dbReference>
<reference evidence="3 4" key="1">
    <citation type="journal article" date="2011" name="Proc. Natl. Acad. Sci. U.S.A.">
        <title>Genetic diversity and population structure of the endangered marsupial Sarcophilus harrisii (Tasmanian devil).</title>
        <authorList>
            <person name="Miller W."/>
            <person name="Hayes V.M."/>
            <person name="Ratan A."/>
            <person name="Petersen D.C."/>
            <person name="Wittekindt N.E."/>
            <person name="Miller J."/>
            <person name="Walenz B."/>
            <person name="Knight J."/>
            <person name="Qi J."/>
            <person name="Zhao F."/>
            <person name="Wang Q."/>
            <person name="Bedoya-Reina O.C."/>
            <person name="Katiyar N."/>
            <person name="Tomsho L.P."/>
            <person name="Kasson L.M."/>
            <person name="Hardie R.A."/>
            <person name="Woodbridge P."/>
            <person name="Tindall E.A."/>
            <person name="Bertelsen M.F."/>
            <person name="Dixon D."/>
            <person name="Pyecroft S."/>
            <person name="Helgen K.M."/>
            <person name="Lesk A.M."/>
            <person name="Pringle T.H."/>
            <person name="Patterson N."/>
            <person name="Zhang Y."/>
            <person name="Kreiss A."/>
            <person name="Woods G.M."/>
            <person name="Jones M.E."/>
            <person name="Schuster S.C."/>
        </authorList>
    </citation>
    <scope>NUCLEOTIDE SEQUENCE [LARGE SCALE GENOMIC DNA]</scope>
</reference>
<feature type="compositionally biased region" description="Polar residues" evidence="1">
    <location>
        <begin position="157"/>
        <end position="173"/>
    </location>
</feature>
<protein>
    <recommendedName>
        <fullName evidence="2">AKNA domain-containing protein</fullName>
    </recommendedName>
</protein>
<dbReference type="AlphaFoldDB" id="G3WNM5"/>
<dbReference type="InterPro" id="IPR022150">
    <property type="entry name" value="AKNA_dom"/>
</dbReference>
<feature type="domain" description="AKNA" evidence="2">
    <location>
        <begin position="595"/>
        <end position="694"/>
    </location>
</feature>
<feature type="region of interest" description="Disordered" evidence="1">
    <location>
        <begin position="665"/>
        <end position="704"/>
    </location>
</feature>
<dbReference type="GeneTree" id="ENSGT00940000154254"/>
<feature type="compositionally biased region" description="Basic and acidic residues" evidence="1">
    <location>
        <begin position="356"/>
        <end position="372"/>
    </location>
</feature>
<dbReference type="GO" id="GO:0001837">
    <property type="term" value="P:epithelial to mesenchymal transition"/>
    <property type="evidence" value="ECO:0007669"/>
    <property type="project" value="TreeGrafter"/>
</dbReference>
<dbReference type="eggNOG" id="ENOG502QRSN">
    <property type="taxonomic scope" value="Eukaryota"/>
</dbReference>
<dbReference type="HOGENOM" id="CLU_005641_0_0_1"/>
<accession>G3WNM5</accession>
<dbReference type="Pfam" id="PF12443">
    <property type="entry name" value="AKNA"/>
    <property type="match status" value="1"/>
</dbReference>
<feature type="compositionally biased region" description="Low complexity" evidence="1">
    <location>
        <begin position="174"/>
        <end position="186"/>
    </location>
</feature>
<dbReference type="Ensembl" id="ENSSHAT00000017172.2">
    <property type="protein sequence ID" value="ENSSHAP00000017030.2"/>
    <property type="gene ID" value="ENSSHAG00000014475.2"/>
</dbReference>
<feature type="compositionally biased region" description="Basic and acidic residues" evidence="1">
    <location>
        <begin position="799"/>
        <end position="813"/>
    </location>
</feature>
<feature type="compositionally biased region" description="Low complexity" evidence="1">
    <location>
        <begin position="298"/>
        <end position="322"/>
    </location>
</feature>
<feature type="region of interest" description="Disordered" evidence="1">
    <location>
        <begin position="55"/>
        <end position="389"/>
    </location>
</feature>
<reference evidence="3" key="2">
    <citation type="submission" date="2025-08" db="UniProtKB">
        <authorList>
            <consortium name="Ensembl"/>
        </authorList>
    </citation>
    <scope>IDENTIFICATION</scope>
</reference>
<feature type="compositionally biased region" description="Polar residues" evidence="1">
    <location>
        <begin position="895"/>
        <end position="908"/>
    </location>
</feature>
<feature type="compositionally biased region" description="Low complexity" evidence="1">
    <location>
        <begin position="675"/>
        <end position="699"/>
    </location>
</feature>
<organism evidence="3 4">
    <name type="scientific">Sarcophilus harrisii</name>
    <name type="common">Tasmanian devil</name>
    <name type="synonym">Sarcophilus laniarius</name>
    <dbReference type="NCBI Taxonomy" id="9305"/>
    <lineage>
        <taxon>Eukaryota</taxon>
        <taxon>Metazoa</taxon>
        <taxon>Chordata</taxon>
        <taxon>Craniata</taxon>
        <taxon>Vertebrata</taxon>
        <taxon>Euteleostomi</taxon>
        <taxon>Mammalia</taxon>
        <taxon>Metatheria</taxon>
        <taxon>Dasyuromorphia</taxon>
        <taxon>Dasyuridae</taxon>
        <taxon>Sarcophilus</taxon>
    </lineage>
</organism>
<evidence type="ECO:0000313" key="4">
    <source>
        <dbReference type="Proteomes" id="UP000007648"/>
    </source>
</evidence>
<feature type="compositionally biased region" description="Low complexity" evidence="1">
    <location>
        <begin position="199"/>
        <end position="214"/>
    </location>
</feature>
<feature type="region of interest" description="Disordered" evidence="1">
    <location>
        <begin position="889"/>
        <end position="908"/>
    </location>
</feature>
<evidence type="ECO:0000256" key="1">
    <source>
        <dbReference type="SAM" id="MobiDB-lite"/>
    </source>
</evidence>
<feature type="region of interest" description="Disordered" evidence="1">
    <location>
        <begin position="779"/>
        <end position="861"/>
    </location>
</feature>
<name>G3WNM5_SARHA</name>
<proteinExistence type="predicted"/>
<feature type="compositionally biased region" description="Polar residues" evidence="1">
    <location>
        <begin position="240"/>
        <end position="251"/>
    </location>
</feature>
<feature type="compositionally biased region" description="Basic and acidic residues" evidence="1">
    <location>
        <begin position="665"/>
        <end position="674"/>
    </location>
</feature>
<feature type="compositionally biased region" description="Low complexity" evidence="1">
    <location>
        <begin position="330"/>
        <end position="341"/>
    </location>
</feature>
<sequence>MCIITVIPDDEKELEAVESQGSPTCSLYGSSQQDLRRVMAEDGLCRASRDLLELQSPEGPSKHCPQRVHKRRFSSDYISPADLGGIQAPLEGPHYGREGDRLSGPPEVGLYPPGAPPGHGPGSLGSADSTSESVGQSGDGSESPTHSSLGRHLRPSSPESANSTPESTGQSGDSSEYPSESEAASSVGETPLRRPPAESSPSSFLGLLPPEGLPHTPRANGRASSGDCYEELPGNFLRAVTQTGSAASQDLSDPDAHMPQSPSRTSEGEESNSSFPWGGPPPSDQIPKPKKASAALLRSQSSGSFCPFSPPKSSAPKRPSQARTPRQGKSVPAHSSSSEVSRYGRGQLNYPLPDFSKVEPKVRFPKDEESYRPPKGRSPSRLLQGSTRPLVFKSPAEIVREVLLSSGDSSSQKTSLHSYPLAKVPKEFKTPQQATELVQQLQEDYHKLLTKYAEAENTIDQLRLGAKVNLYSDPPKPSHSVHMGTLPHGTKVMSFTIPQARMAEWQSITNTGSQALLDPELSATQGDLIPSPAAANPGPLTDGTNTSMLEPSVGDRLTQTLATEVVKFLAQVESFEGLVQEGTLVPQEQLKGLWRLKEEQDALEKAFLWARGEHRRMQQLQTAEVSPGEFDPNREVEGEIFRLGMRLEELMDEIDDLRPEELSLRAPSGEKYHDSSTASPVSDAPTPSPAPSAQAPMPTVRTPYPETPAIQNGHTFLCGVHSEVSPASSELDDESPGLPQPLQYKQLQMEQDFQSLITQYHNIKSLPDAIKLEGDQEEKDFTQEVDGSIARNPSAFEPSSRRTEKEQGKHPNLLEESVEQRQSTPPLEQRPSARNDRHLGGLLQGPIAQPPPHPQAHPTSLRAKAAVFSPEQHHQLGWQCRFGLSATSEGFPFSQCPSAGTSDSIPRN</sequence>
<dbReference type="InterPro" id="IPR052655">
    <property type="entry name" value="AKNA_Centrosome-Trans_reg"/>
</dbReference>
<feature type="compositionally biased region" description="Polar residues" evidence="1">
    <location>
        <begin position="260"/>
        <end position="275"/>
    </location>
</feature>
<dbReference type="GO" id="GO:0021849">
    <property type="term" value="P:neuroblast division in subventricular zone"/>
    <property type="evidence" value="ECO:0007669"/>
    <property type="project" value="TreeGrafter"/>
</dbReference>
<dbReference type="PANTHER" id="PTHR21510:SF15">
    <property type="entry name" value="MICROTUBULE ORGANIZATION PROTEIN AKNA"/>
    <property type="match status" value="1"/>
</dbReference>
<dbReference type="Proteomes" id="UP000007648">
    <property type="component" value="Unassembled WGS sequence"/>
</dbReference>
<gene>
    <name evidence="3" type="primary">AKNA</name>
</gene>
<dbReference type="PANTHER" id="PTHR21510">
    <property type="entry name" value="AKNA DOMAIN-CONTAINING PROTEIN"/>
    <property type="match status" value="1"/>
</dbReference>
<keyword evidence="4" id="KW-1185">Reference proteome</keyword>